<name>A0A0F7GZH5_9ASPA</name>
<dbReference type="InterPro" id="IPR021659">
    <property type="entry name" value="NdhS"/>
</dbReference>
<dbReference type="AlphaFoldDB" id="A0A0F7GZH5"/>
<evidence type="ECO:0000256" key="1">
    <source>
        <dbReference type="SAM" id="MobiDB-lite"/>
    </source>
</evidence>
<dbReference type="EMBL" id="KM584670">
    <property type="protein sequence ID" value="AKG62770.1"/>
    <property type="molecule type" value="mRNA"/>
</dbReference>
<protein>
    <submittedName>
        <fullName evidence="2">Chlororespiratory reduction31</fullName>
    </submittedName>
</protein>
<proteinExistence type="evidence at transcript level"/>
<evidence type="ECO:0000313" key="2">
    <source>
        <dbReference type="EMBL" id="AKG62770.1"/>
    </source>
</evidence>
<dbReference type="PANTHER" id="PTHR35494">
    <property type="entry name" value="NAD(P)H-QUINONE OXIDOREDUCTASE SUBUNIT S, CHLOROPLASTIC"/>
    <property type="match status" value="1"/>
</dbReference>
<gene>
    <name evidence="2" type="primary">NDHS</name>
</gene>
<feature type="region of interest" description="Disordered" evidence="1">
    <location>
        <begin position="210"/>
        <end position="233"/>
    </location>
</feature>
<dbReference type="GO" id="GO:0009767">
    <property type="term" value="P:photosynthetic electron transport chain"/>
    <property type="evidence" value="ECO:0007669"/>
    <property type="project" value="InterPro"/>
</dbReference>
<dbReference type="PANTHER" id="PTHR35494:SF1">
    <property type="entry name" value="NAD(P)H-QUINONE OXIDOREDUCTASE SUBUNIT S, CHLOROPLASTIC"/>
    <property type="match status" value="1"/>
</dbReference>
<feature type="compositionally biased region" description="Basic and acidic residues" evidence="1">
    <location>
        <begin position="222"/>
        <end position="233"/>
    </location>
</feature>
<reference evidence="2" key="1">
    <citation type="journal article" date="2015" name="BMC Plant Biol.">
        <title>NDH expression marks major transitions in plant evolution and reveals coordinate intracellular gene loss.</title>
        <authorList>
            <person name="Ruhlman T.A."/>
            <person name="Chang W.J."/>
            <person name="Chen J.J."/>
            <person name="Huang Y.T."/>
            <person name="Chan M.T."/>
            <person name="Zhang J."/>
            <person name="Liao D.C."/>
            <person name="Blazier J.C."/>
            <person name="Jin X."/>
            <person name="Shih M.C."/>
            <person name="Jansen R.K."/>
            <person name="Lin C.S."/>
        </authorList>
    </citation>
    <scope>NUCLEOTIDE SEQUENCE</scope>
</reference>
<sequence length="233" mass="25231">MAASSLLHFEAWRNPLTRNRSFLRGKTPSILHLSSRTVMTPSAKFDLAEILGGRGICNGELGIGRELERPLAGDPEYMPPTPAIATDSSPSSSNIGGEEGFDKELMGFTGGFPGGEIGLQRFIEKNPPPTKKSGGEGELLGALTLGSRPKPPEIPLLMPGMIVIVKNQANPFYMYSGIVQRVTDGKAGVLFEGGNWDKLLTFQLHELERREKGPPMVNPKSPIHESLVDTKPE</sequence>
<accession>A0A0F7GZH5</accession>
<dbReference type="Gene3D" id="2.30.30.140">
    <property type="match status" value="1"/>
</dbReference>
<organism evidence="2">
    <name type="scientific">Goodyera fumata</name>
    <dbReference type="NCBI Taxonomy" id="1390594"/>
    <lineage>
        <taxon>Eukaryota</taxon>
        <taxon>Viridiplantae</taxon>
        <taxon>Streptophyta</taxon>
        <taxon>Embryophyta</taxon>
        <taxon>Tracheophyta</taxon>
        <taxon>Spermatophyta</taxon>
        <taxon>Magnoliopsida</taxon>
        <taxon>Liliopsida</taxon>
        <taxon>Asparagales</taxon>
        <taxon>Orchidaceae</taxon>
        <taxon>Orchidoideae</taxon>
        <taxon>Cranichideae</taxon>
        <taxon>Goodyerinae</taxon>
        <taxon>Goodyera</taxon>
    </lineage>
</organism>
<dbReference type="Pfam" id="PF11623">
    <property type="entry name" value="NdhS"/>
    <property type="match status" value="1"/>
</dbReference>